<feature type="region of interest" description="Disordered" evidence="1">
    <location>
        <begin position="184"/>
        <end position="213"/>
    </location>
</feature>
<evidence type="ECO:0000259" key="2">
    <source>
        <dbReference type="PROSITE" id="PS50887"/>
    </source>
</evidence>
<proteinExistence type="predicted"/>
<dbReference type="SUPFAM" id="SSF55073">
    <property type="entry name" value="Nucleotide cyclase"/>
    <property type="match status" value="1"/>
</dbReference>
<keyword evidence="4" id="KW-1185">Reference proteome</keyword>
<dbReference type="CDD" id="cd01949">
    <property type="entry name" value="GGDEF"/>
    <property type="match status" value="1"/>
</dbReference>
<reference evidence="3 4" key="1">
    <citation type="submission" date="2019-10" db="EMBL/GenBank/DDBJ databases">
        <title>Streptomyces tenebrisbrunneis sp.nov., an endogenous actinomycete isolated from of Lycium ruthenicum.</title>
        <authorList>
            <person name="Ma L."/>
        </authorList>
    </citation>
    <scope>NUCLEOTIDE SEQUENCE [LARGE SCALE GENOMIC DNA]</scope>
    <source>
        <strain evidence="3 4">TRM 66187</strain>
    </source>
</reference>
<dbReference type="EMBL" id="WHPN01000264">
    <property type="protein sequence ID" value="KAF4408755.1"/>
    <property type="molecule type" value="Genomic_DNA"/>
</dbReference>
<dbReference type="Gene3D" id="3.30.70.270">
    <property type="match status" value="1"/>
</dbReference>
<feature type="domain" description="GGDEF" evidence="2">
    <location>
        <begin position="57"/>
        <end position="190"/>
    </location>
</feature>
<evidence type="ECO:0000313" key="3">
    <source>
        <dbReference type="EMBL" id="KAF4408755.1"/>
    </source>
</evidence>
<dbReference type="RefSeq" id="WP_156206050.1">
    <property type="nucleotide sequence ID" value="NZ_WHPN01000264.1"/>
</dbReference>
<dbReference type="Pfam" id="PF00990">
    <property type="entry name" value="GGDEF"/>
    <property type="match status" value="1"/>
</dbReference>
<dbReference type="NCBIfam" id="TIGR00254">
    <property type="entry name" value="GGDEF"/>
    <property type="match status" value="1"/>
</dbReference>
<dbReference type="PANTHER" id="PTHR44757">
    <property type="entry name" value="DIGUANYLATE CYCLASE DGCP"/>
    <property type="match status" value="1"/>
</dbReference>
<protein>
    <submittedName>
        <fullName evidence="3">GGDEF domain-containing protein</fullName>
    </submittedName>
</protein>
<dbReference type="InterPro" id="IPR000160">
    <property type="entry name" value="GGDEF_dom"/>
</dbReference>
<comment type="caution">
    <text evidence="3">The sequence shown here is derived from an EMBL/GenBank/DDBJ whole genome shotgun (WGS) entry which is preliminary data.</text>
</comment>
<evidence type="ECO:0000256" key="1">
    <source>
        <dbReference type="SAM" id="MobiDB-lite"/>
    </source>
</evidence>
<evidence type="ECO:0000313" key="4">
    <source>
        <dbReference type="Proteomes" id="UP000621266"/>
    </source>
</evidence>
<dbReference type="InterPro" id="IPR043128">
    <property type="entry name" value="Rev_trsase/Diguanyl_cyclase"/>
</dbReference>
<sequence>MSTLLPALAAAAPTAAAWSLHTMWMRRKLAAARRDPLTGLATRETFETDARRLLAYGPRAVLVVDLDGFKVLNDSHGHAAGDTALSAIGRRLADWSADNAGQVARLGGDEFAAVAPVYSPADLAWELEQLHQRLCEPVAYEGRPLALGASIGAAWSARPPGDLPWLLRRADEAMYAAKQNGGGYHIADDTTEPHPTVNGRRAGRPGAHGGADR</sequence>
<organism evidence="3 4">
    <name type="scientific">Streptomyces lycii</name>
    <dbReference type="NCBI Taxonomy" id="2654337"/>
    <lineage>
        <taxon>Bacteria</taxon>
        <taxon>Bacillati</taxon>
        <taxon>Actinomycetota</taxon>
        <taxon>Actinomycetes</taxon>
        <taxon>Kitasatosporales</taxon>
        <taxon>Streptomycetaceae</taxon>
        <taxon>Streptomyces</taxon>
    </lineage>
</organism>
<dbReference type="Proteomes" id="UP000621266">
    <property type="component" value="Unassembled WGS sequence"/>
</dbReference>
<dbReference type="PANTHER" id="PTHR44757:SF2">
    <property type="entry name" value="BIOFILM ARCHITECTURE MAINTENANCE PROTEIN MBAA"/>
    <property type="match status" value="1"/>
</dbReference>
<dbReference type="InterPro" id="IPR029787">
    <property type="entry name" value="Nucleotide_cyclase"/>
</dbReference>
<name>A0ABQ7FK53_9ACTN</name>
<accession>A0ABQ7FK53</accession>
<gene>
    <name evidence="3" type="ORF">GCU69_12600</name>
</gene>
<dbReference type="InterPro" id="IPR052155">
    <property type="entry name" value="Biofilm_reg_signaling"/>
</dbReference>
<dbReference type="PROSITE" id="PS50887">
    <property type="entry name" value="GGDEF"/>
    <property type="match status" value="1"/>
</dbReference>
<dbReference type="SMART" id="SM00267">
    <property type="entry name" value="GGDEF"/>
    <property type="match status" value="1"/>
</dbReference>